<protein>
    <submittedName>
        <fullName evidence="2">Uncharacterized protein</fullName>
    </submittedName>
</protein>
<dbReference type="AlphaFoldDB" id="A0A6G1GZC4"/>
<organism evidence="2 3">
    <name type="scientific">Aulographum hederae CBS 113979</name>
    <dbReference type="NCBI Taxonomy" id="1176131"/>
    <lineage>
        <taxon>Eukaryota</taxon>
        <taxon>Fungi</taxon>
        <taxon>Dikarya</taxon>
        <taxon>Ascomycota</taxon>
        <taxon>Pezizomycotina</taxon>
        <taxon>Dothideomycetes</taxon>
        <taxon>Pleosporomycetidae</taxon>
        <taxon>Aulographales</taxon>
        <taxon>Aulographaceae</taxon>
    </lineage>
</organism>
<proteinExistence type="predicted"/>
<dbReference type="EMBL" id="ML977158">
    <property type="protein sequence ID" value="KAF1986164.1"/>
    <property type="molecule type" value="Genomic_DNA"/>
</dbReference>
<evidence type="ECO:0000256" key="1">
    <source>
        <dbReference type="SAM" id="MobiDB-lite"/>
    </source>
</evidence>
<keyword evidence="3" id="KW-1185">Reference proteome</keyword>
<evidence type="ECO:0000313" key="2">
    <source>
        <dbReference type="EMBL" id="KAF1986164.1"/>
    </source>
</evidence>
<reference evidence="2" key="1">
    <citation type="journal article" date="2020" name="Stud. Mycol.">
        <title>101 Dothideomycetes genomes: a test case for predicting lifestyles and emergence of pathogens.</title>
        <authorList>
            <person name="Haridas S."/>
            <person name="Albert R."/>
            <person name="Binder M."/>
            <person name="Bloem J."/>
            <person name="Labutti K."/>
            <person name="Salamov A."/>
            <person name="Andreopoulos B."/>
            <person name="Baker S."/>
            <person name="Barry K."/>
            <person name="Bills G."/>
            <person name="Bluhm B."/>
            <person name="Cannon C."/>
            <person name="Castanera R."/>
            <person name="Culley D."/>
            <person name="Daum C."/>
            <person name="Ezra D."/>
            <person name="Gonzalez J."/>
            <person name="Henrissat B."/>
            <person name="Kuo A."/>
            <person name="Liang C."/>
            <person name="Lipzen A."/>
            <person name="Lutzoni F."/>
            <person name="Magnuson J."/>
            <person name="Mondo S."/>
            <person name="Nolan M."/>
            <person name="Ohm R."/>
            <person name="Pangilinan J."/>
            <person name="Park H.-J."/>
            <person name="Ramirez L."/>
            <person name="Alfaro M."/>
            <person name="Sun H."/>
            <person name="Tritt A."/>
            <person name="Yoshinaga Y."/>
            <person name="Zwiers L.-H."/>
            <person name="Turgeon B."/>
            <person name="Goodwin S."/>
            <person name="Spatafora J."/>
            <person name="Crous P."/>
            <person name="Grigoriev I."/>
        </authorList>
    </citation>
    <scope>NUCLEOTIDE SEQUENCE</scope>
    <source>
        <strain evidence="2">CBS 113979</strain>
    </source>
</reference>
<evidence type="ECO:0000313" key="3">
    <source>
        <dbReference type="Proteomes" id="UP000800041"/>
    </source>
</evidence>
<accession>A0A6G1GZC4</accession>
<feature type="region of interest" description="Disordered" evidence="1">
    <location>
        <begin position="83"/>
        <end position="103"/>
    </location>
</feature>
<dbReference type="Proteomes" id="UP000800041">
    <property type="component" value="Unassembled WGS sequence"/>
</dbReference>
<sequence length="130" mass="14249">MLLHCQRITSNRLPASTCLRPMPFQLLPHLLRAHPTDNNWPRCSRSKPIVALSLALRLEPYCPAPRDGPSLTSAICKSGIRRQAPAPPHLSRLPTQTPFSQPIEPVAPTAYASLLDRHAPAAPSSPRLAE</sequence>
<name>A0A6G1GZC4_9PEZI</name>
<gene>
    <name evidence="2" type="ORF">K402DRAFT_91139</name>
</gene>